<name>A0ABS1HN83_9BACT</name>
<dbReference type="Gene3D" id="2.160.20.10">
    <property type="entry name" value="Single-stranded right-handed beta-helix, Pectin lyase-like"/>
    <property type="match status" value="1"/>
</dbReference>
<dbReference type="Pfam" id="PF13229">
    <property type="entry name" value="Beta_helix"/>
    <property type="match status" value="1"/>
</dbReference>
<dbReference type="EMBL" id="JAENRR010000051">
    <property type="protein sequence ID" value="MBK3519050.1"/>
    <property type="molecule type" value="Genomic_DNA"/>
</dbReference>
<keyword evidence="3" id="KW-1185">Reference proteome</keyword>
<gene>
    <name evidence="2" type="ORF">JIV24_17010</name>
</gene>
<dbReference type="Proteomes" id="UP000605676">
    <property type="component" value="Unassembled WGS sequence"/>
</dbReference>
<comment type="caution">
    <text evidence="2">The sequence shown here is derived from an EMBL/GenBank/DDBJ whole genome shotgun (WGS) entry which is preliminary data.</text>
</comment>
<evidence type="ECO:0000313" key="2">
    <source>
        <dbReference type="EMBL" id="MBK3519050.1"/>
    </source>
</evidence>
<dbReference type="RefSeq" id="WP_200466271.1">
    <property type="nucleotide sequence ID" value="NZ_JAENRR010000051.1"/>
</dbReference>
<dbReference type="InterPro" id="IPR039448">
    <property type="entry name" value="Beta_helix"/>
</dbReference>
<accession>A0ABS1HN83</accession>
<reference evidence="2 3" key="1">
    <citation type="submission" date="2021-01" db="EMBL/GenBank/DDBJ databases">
        <title>Carboxyliciviraga sp.nov., isolated from coastal sediments.</title>
        <authorList>
            <person name="Lu D."/>
            <person name="Zhang T."/>
        </authorList>
    </citation>
    <scope>NUCLEOTIDE SEQUENCE [LARGE SCALE GENOMIC DNA]</scope>
    <source>
        <strain evidence="2 3">N1Y132</strain>
    </source>
</reference>
<dbReference type="InterPro" id="IPR011050">
    <property type="entry name" value="Pectin_lyase_fold/virulence"/>
</dbReference>
<sequence>MKWINRCILLIICTICFIACEREFVYRGGEEGLTFSSDTIMFDTIFTSIGSTTKNFRVYNPYNEDMSIESIELAGGEESGFRLNIDGNTESLAEEIRIRAKDSLYIFVEVTIDPVVGSNTPFVVTDSIFFRTKKTLQTIQLVAYGQDVVLMKKEELKTQTLTSEKPYLIYDYLVIDSAETVTIDPGAKLYFYQDASLLVLGTLHVNGTTEEPVVFAGHRQEEWYEDKPGQWGYIHLLPGSGSSSFNNCIIKNGMMGILADSVGLNSEPVTINNTKIEHISTFGLLAQTSNLKAANCLFGDCGNSSTAITVGGTYEFSHCTFANYFDWTFRNNPTVFLSNYYVDKNDKEQIVPLKEATFNNCIIYGNNYSELGFDLKYSNEEAPELDANYLFNNAIIKLSDEFDISDETKFINILKENPSFVNISEYNYQLDTLSIAKDAGAFKLAEPYPLDILGVNRLQDDGPDLGTYERYEKE</sequence>
<evidence type="ECO:0000313" key="3">
    <source>
        <dbReference type="Proteomes" id="UP000605676"/>
    </source>
</evidence>
<feature type="domain" description="Right handed beta helix" evidence="1">
    <location>
        <begin position="266"/>
        <end position="394"/>
    </location>
</feature>
<evidence type="ECO:0000259" key="1">
    <source>
        <dbReference type="Pfam" id="PF13229"/>
    </source>
</evidence>
<proteinExistence type="predicted"/>
<dbReference type="InterPro" id="IPR012334">
    <property type="entry name" value="Pectin_lyas_fold"/>
</dbReference>
<protein>
    <recommendedName>
        <fullName evidence="1">Right handed beta helix domain-containing protein</fullName>
    </recommendedName>
</protein>
<dbReference type="SUPFAM" id="SSF51126">
    <property type="entry name" value="Pectin lyase-like"/>
    <property type="match status" value="1"/>
</dbReference>
<organism evidence="2 3">
    <name type="scientific">Carboxylicivirga marina</name>
    <dbReference type="NCBI Taxonomy" id="2800988"/>
    <lineage>
        <taxon>Bacteria</taxon>
        <taxon>Pseudomonadati</taxon>
        <taxon>Bacteroidota</taxon>
        <taxon>Bacteroidia</taxon>
        <taxon>Marinilabiliales</taxon>
        <taxon>Marinilabiliaceae</taxon>
        <taxon>Carboxylicivirga</taxon>
    </lineage>
</organism>